<reference evidence="7 8" key="2">
    <citation type="submission" date="2019-01" db="EMBL/GenBank/DDBJ databases">
        <title>The decoding of complex shrimp genome reveals the adaptation for benthos swimmer, frequently molting mechanism and breeding impact on genome.</title>
        <authorList>
            <person name="Sun Y."/>
            <person name="Gao Y."/>
            <person name="Yu Y."/>
        </authorList>
    </citation>
    <scope>NUCLEOTIDE SEQUENCE [LARGE SCALE GENOMIC DNA]</scope>
    <source>
        <tissue evidence="7">Muscle</tissue>
    </source>
</reference>
<name>A0A3R7QI16_PENVA</name>
<comment type="function">
    <text evidence="5">S-adenosyl-L-methionine-dependent protein-lysine N-methyltransferase that methylates elongation factor 1-alpha.</text>
</comment>
<dbReference type="HAMAP" id="MF_03188">
    <property type="entry name" value="Methyltr_EFM4"/>
    <property type="match status" value="1"/>
</dbReference>
<dbReference type="PANTHER" id="PTHR12843">
    <property type="entry name" value="PROTEIN-LYSINE N-METHYLTRANSFERASE METTL10"/>
    <property type="match status" value="1"/>
</dbReference>
<keyword evidence="3 5" id="KW-0808">Transferase</keyword>
<dbReference type="GO" id="GO:0032259">
    <property type="term" value="P:methylation"/>
    <property type="evidence" value="ECO:0007669"/>
    <property type="project" value="UniProtKB-KW"/>
</dbReference>
<dbReference type="Gene3D" id="3.40.50.150">
    <property type="entry name" value="Vaccinia Virus protein VP39"/>
    <property type="match status" value="1"/>
</dbReference>
<evidence type="ECO:0000256" key="4">
    <source>
        <dbReference type="ARBA" id="ARBA00022691"/>
    </source>
</evidence>
<dbReference type="SUPFAM" id="SSF53335">
    <property type="entry name" value="S-adenosyl-L-methionine-dependent methyltransferases"/>
    <property type="match status" value="1"/>
</dbReference>
<dbReference type="AlphaFoldDB" id="A0A3R7QI16"/>
<dbReference type="Pfam" id="PF13847">
    <property type="entry name" value="Methyltransf_31"/>
    <property type="match status" value="1"/>
</dbReference>
<feature type="domain" description="Methyltransferase" evidence="6">
    <location>
        <begin position="59"/>
        <end position="192"/>
    </location>
</feature>
<dbReference type="OrthoDB" id="540004at2759"/>
<dbReference type="PANTHER" id="PTHR12843:SF5">
    <property type="entry name" value="EEF1A LYSINE METHYLTRANSFERASE 2"/>
    <property type="match status" value="1"/>
</dbReference>
<sequence length="222" mass="24854">MEEVDEFLSSKLGTKEHWESTYELELSNFTSHGDIGDVWFGEDSMQRVVNWILESDVVKENSSILDIGCGNGAFLLCLASEGFDNLFGIDYCGTAIKLAEAIANSKKLDIKYETVDLLAEHKKSELAGRKYDITHDKGTYDTISLSPEDAETKRQQYIKEVYNLTKDQGLFIITSCNWTEEELISHVSDYFSVDEVIPTPTFSFGGKVGSVVTSIIFKKVVS</sequence>
<accession>A0A3R7QI16</accession>
<evidence type="ECO:0000313" key="7">
    <source>
        <dbReference type="EMBL" id="ROT79579.1"/>
    </source>
</evidence>
<dbReference type="InterPro" id="IPR026635">
    <property type="entry name" value="Efm4/METTL10"/>
</dbReference>
<evidence type="ECO:0000256" key="1">
    <source>
        <dbReference type="ARBA" id="ARBA00022490"/>
    </source>
</evidence>
<evidence type="ECO:0000313" key="8">
    <source>
        <dbReference type="Proteomes" id="UP000283509"/>
    </source>
</evidence>
<dbReference type="STRING" id="6689.A0A3R7QI16"/>
<comment type="similarity">
    <text evidence="5">Belongs to the class I-like SAM-binding methyltransferase superfamily. EFM4 family.</text>
</comment>
<dbReference type="GO" id="GO:0005737">
    <property type="term" value="C:cytoplasm"/>
    <property type="evidence" value="ECO:0007669"/>
    <property type="project" value="UniProtKB-SubCell"/>
</dbReference>
<keyword evidence="8" id="KW-1185">Reference proteome</keyword>
<keyword evidence="2 5" id="KW-0489">Methyltransferase</keyword>
<gene>
    <name evidence="7" type="ORF">C7M84_001690</name>
</gene>
<keyword evidence="4 5" id="KW-0949">S-adenosyl-L-methionine</keyword>
<reference evidence="7 8" key="1">
    <citation type="submission" date="2018-04" db="EMBL/GenBank/DDBJ databases">
        <authorList>
            <person name="Zhang X."/>
            <person name="Yuan J."/>
            <person name="Li F."/>
            <person name="Xiang J."/>
        </authorList>
    </citation>
    <scope>NUCLEOTIDE SEQUENCE [LARGE SCALE GENOMIC DNA]</scope>
    <source>
        <tissue evidence="7">Muscle</tissue>
    </source>
</reference>
<comment type="subcellular location">
    <subcellularLocation>
        <location evidence="5">Cytoplasm</location>
    </subcellularLocation>
</comment>
<keyword evidence="1 5" id="KW-0963">Cytoplasm</keyword>
<evidence type="ECO:0000256" key="3">
    <source>
        <dbReference type="ARBA" id="ARBA00022679"/>
    </source>
</evidence>
<organism evidence="7 8">
    <name type="scientific">Penaeus vannamei</name>
    <name type="common">Whiteleg shrimp</name>
    <name type="synonym">Litopenaeus vannamei</name>
    <dbReference type="NCBI Taxonomy" id="6689"/>
    <lineage>
        <taxon>Eukaryota</taxon>
        <taxon>Metazoa</taxon>
        <taxon>Ecdysozoa</taxon>
        <taxon>Arthropoda</taxon>
        <taxon>Crustacea</taxon>
        <taxon>Multicrustacea</taxon>
        <taxon>Malacostraca</taxon>
        <taxon>Eumalacostraca</taxon>
        <taxon>Eucarida</taxon>
        <taxon>Decapoda</taxon>
        <taxon>Dendrobranchiata</taxon>
        <taxon>Penaeoidea</taxon>
        <taxon>Penaeidae</taxon>
        <taxon>Penaeus</taxon>
    </lineage>
</organism>
<dbReference type="Proteomes" id="UP000283509">
    <property type="component" value="Unassembled WGS sequence"/>
</dbReference>
<dbReference type="EC" id="2.1.1.-" evidence="5"/>
<protein>
    <recommendedName>
        <fullName evidence="5">Protein-lysine N-methyltransferase C7M84_001690</fullName>
        <ecNumber evidence="5">2.1.1.-</ecNumber>
    </recommendedName>
</protein>
<dbReference type="CDD" id="cd02440">
    <property type="entry name" value="AdoMet_MTases"/>
    <property type="match status" value="1"/>
</dbReference>
<dbReference type="EMBL" id="QCYY01001223">
    <property type="protein sequence ID" value="ROT79579.1"/>
    <property type="molecule type" value="Genomic_DNA"/>
</dbReference>
<evidence type="ECO:0000256" key="2">
    <source>
        <dbReference type="ARBA" id="ARBA00022603"/>
    </source>
</evidence>
<proteinExistence type="inferred from homology"/>
<dbReference type="GO" id="GO:0016279">
    <property type="term" value="F:protein-lysine N-methyltransferase activity"/>
    <property type="evidence" value="ECO:0007669"/>
    <property type="project" value="UniProtKB-UniRule"/>
</dbReference>
<dbReference type="InterPro" id="IPR029063">
    <property type="entry name" value="SAM-dependent_MTases_sf"/>
</dbReference>
<dbReference type="InterPro" id="IPR025714">
    <property type="entry name" value="Methyltranfer_dom"/>
</dbReference>
<comment type="caution">
    <text evidence="7">The sequence shown here is derived from an EMBL/GenBank/DDBJ whole genome shotgun (WGS) entry which is preliminary data.</text>
</comment>
<evidence type="ECO:0000256" key="5">
    <source>
        <dbReference type="HAMAP-Rule" id="MF_03188"/>
    </source>
</evidence>
<evidence type="ECO:0000259" key="6">
    <source>
        <dbReference type="Pfam" id="PF13847"/>
    </source>
</evidence>